<feature type="region of interest" description="Disordered" evidence="2">
    <location>
        <begin position="1"/>
        <end position="25"/>
    </location>
</feature>
<dbReference type="AlphaFoldDB" id="K0R9N6"/>
<feature type="region of interest" description="Disordered" evidence="2">
    <location>
        <begin position="241"/>
        <end position="263"/>
    </location>
</feature>
<dbReference type="Pfam" id="PF00076">
    <property type="entry name" value="RRM_1"/>
    <property type="match status" value="1"/>
</dbReference>
<dbReference type="eggNOG" id="KOG0118">
    <property type="taxonomic scope" value="Eukaryota"/>
</dbReference>
<feature type="compositionally biased region" description="Polar residues" evidence="2">
    <location>
        <begin position="1"/>
        <end position="11"/>
    </location>
</feature>
<dbReference type="GO" id="GO:0003723">
    <property type="term" value="F:RNA binding"/>
    <property type="evidence" value="ECO:0007669"/>
    <property type="project" value="UniProtKB-UniRule"/>
</dbReference>
<evidence type="ECO:0000313" key="4">
    <source>
        <dbReference type="EMBL" id="EJK45626.1"/>
    </source>
</evidence>
<dbReference type="PANTHER" id="PTHR23147">
    <property type="entry name" value="SERINE/ARGININE RICH SPLICING FACTOR"/>
    <property type="match status" value="1"/>
</dbReference>
<dbReference type="InterPro" id="IPR000504">
    <property type="entry name" value="RRM_dom"/>
</dbReference>
<feature type="compositionally biased region" description="Basic and acidic residues" evidence="2">
    <location>
        <begin position="140"/>
        <end position="152"/>
    </location>
</feature>
<organism evidence="4 5">
    <name type="scientific">Thalassiosira oceanica</name>
    <name type="common">Marine diatom</name>
    <dbReference type="NCBI Taxonomy" id="159749"/>
    <lineage>
        <taxon>Eukaryota</taxon>
        <taxon>Sar</taxon>
        <taxon>Stramenopiles</taxon>
        <taxon>Ochrophyta</taxon>
        <taxon>Bacillariophyta</taxon>
        <taxon>Coscinodiscophyceae</taxon>
        <taxon>Thalassiosirophycidae</taxon>
        <taxon>Thalassiosirales</taxon>
        <taxon>Thalassiosiraceae</taxon>
        <taxon>Thalassiosira</taxon>
    </lineage>
</organism>
<reference evidence="4 5" key="1">
    <citation type="journal article" date="2012" name="Genome Biol.">
        <title>Genome and low-iron response of an oceanic diatom adapted to chronic iron limitation.</title>
        <authorList>
            <person name="Lommer M."/>
            <person name="Specht M."/>
            <person name="Roy A.S."/>
            <person name="Kraemer L."/>
            <person name="Andreson R."/>
            <person name="Gutowska M.A."/>
            <person name="Wolf J."/>
            <person name="Bergner S.V."/>
            <person name="Schilhabel M.B."/>
            <person name="Klostermeier U.C."/>
            <person name="Beiko R.G."/>
            <person name="Rosenstiel P."/>
            <person name="Hippler M."/>
            <person name="Laroche J."/>
        </authorList>
    </citation>
    <scope>NUCLEOTIDE SEQUENCE [LARGE SCALE GENOMIC DNA]</scope>
    <source>
        <strain evidence="4 5">CCMP1005</strain>
    </source>
</reference>
<dbReference type="Gene3D" id="3.30.70.330">
    <property type="match status" value="1"/>
</dbReference>
<dbReference type="OrthoDB" id="439808at2759"/>
<comment type="caution">
    <text evidence="4">The sequence shown here is derived from an EMBL/GenBank/DDBJ whole genome shotgun (WGS) entry which is preliminary data.</text>
</comment>
<dbReference type="InterPro" id="IPR035979">
    <property type="entry name" value="RBD_domain_sf"/>
</dbReference>
<dbReference type="SMART" id="SM00360">
    <property type="entry name" value="RRM"/>
    <property type="match status" value="1"/>
</dbReference>
<evidence type="ECO:0000256" key="1">
    <source>
        <dbReference type="PROSITE-ProRule" id="PRU00176"/>
    </source>
</evidence>
<feature type="region of interest" description="Disordered" evidence="2">
    <location>
        <begin position="44"/>
        <end position="66"/>
    </location>
</feature>
<keyword evidence="5" id="KW-1185">Reference proteome</keyword>
<dbReference type="Proteomes" id="UP000266841">
    <property type="component" value="Unassembled WGS sequence"/>
</dbReference>
<dbReference type="PROSITE" id="PS50102">
    <property type="entry name" value="RRM"/>
    <property type="match status" value="1"/>
</dbReference>
<evidence type="ECO:0000256" key="2">
    <source>
        <dbReference type="SAM" id="MobiDB-lite"/>
    </source>
</evidence>
<feature type="region of interest" description="Disordered" evidence="2">
    <location>
        <begin position="81"/>
        <end position="152"/>
    </location>
</feature>
<keyword evidence="1" id="KW-0694">RNA-binding</keyword>
<feature type="domain" description="RRM" evidence="3">
    <location>
        <begin position="154"/>
        <end position="239"/>
    </location>
</feature>
<accession>K0R9N6</accession>
<protein>
    <recommendedName>
        <fullName evidence="3">RRM domain-containing protein</fullName>
    </recommendedName>
</protein>
<dbReference type="EMBL" id="AGNL01048375">
    <property type="protein sequence ID" value="EJK45626.1"/>
    <property type="molecule type" value="Genomic_DNA"/>
</dbReference>
<dbReference type="SUPFAM" id="SSF54928">
    <property type="entry name" value="RNA-binding domain, RBD"/>
    <property type="match status" value="1"/>
</dbReference>
<dbReference type="InterPro" id="IPR050907">
    <property type="entry name" value="SRSF"/>
</dbReference>
<name>K0R9N6_THAOC</name>
<sequence>MATTKIGNQTKIAVAGPRAGREADLPHATRRLVATTAGAAVGTRGEVAAEADEATRGREAGNATATGARDLAVGTGRTITTATGSADGAGAPFPDVVLGRARRDYGPPDHYRRDYGPPRGYYDGPPHGGGYRDMGPGPGDRGRGGGDRRDDGNVSLLVRNVSSEITSQDLQQAFSRIGEVRDVYIPMDYHSHQPKVRAFNDPGFAFIEYATPAMAREAREEMDRFKIKGCNLEVVFAQQKRKTPHEMRGRGPPSDQGRGRARTDLTNDASTCCQGPFVSSTSVSQDDRPSSPLVYYRCHLRLVVRGAAATCLLAPSIVRALPRVMQQSTCMYVRNERHEELKAFKAKYGQHSTTSGSLG</sequence>
<proteinExistence type="predicted"/>
<feature type="compositionally biased region" description="Low complexity" evidence="2">
    <location>
        <begin position="81"/>
        <end position="91"/>
    </location>
</feature>
<feature type="compositionally biased region" description="Basic and acidic residues" evidence="2">
    <location>
        <begin position="101"/>
        <end position="116"/>
    </location>
</feature>
<evidence type="ECO:0000259" key="3">
    <source>
        <dbReference type="PROSITE" id="PS50102"/>
    </source>
</evidence>
<evidence type="ECO:0000313" key="5">
    <source>
        <dbReference type="Proteomes" id="UP000266841"/>
    </source>
</evidence>
<feature type="compositionally biased region" description="Gly residues" evidence="2">
    <location>
        <begin position="126"/>
        <end position="139"/>
    </location>
</feature>
<gene>
    <name evidence="4" type="ORF">THAOC_35749</name>
</gene>
<dbReference type="InterPro" id="IPR012677">
    <property type="entry name" value="Nucleotide-bd_a/b_plait_sf"/>
</dbReference>